<name>A0A5B7IPE2_PORTR</name>
<gene>
    <name evidence="2" type="ORF">E2C01_077313</name>
</gene>
<dbReference type="AlphaFoldDB" id="A0A5B7IPE2"/>
<accession>A0A5B7IPE2</accession>
<sequence length="170" mass="18732">MAVSACRGAFLTRQSKGEAGRGWYGNRTTWRECRDSQTKMRHQGAGSAAAGWHQRRDNERHGGAVMLTDQDVRLENKVNSEWGQVILKIRGSVVPQQSQSPAHLHSSPTRRGGTSVTRLAAAGCKPQEKNTGLDIDESWQREGHRHVHLLCRDALGTRALRGGASRKGTE</sequence>
<dbReference type="EMBL" id="VSRR010060338">
    <property type="protein sequence ID" value="MPC82638.1"/>
    <property type="molecule type" value="Genomic_DNA"/>
</dbReference>
<dbReference type="Proteomes" id="UP000324222">
    <property type="component" value="Unassembled WGS sequence"/>
</dbReference>
<evidence type="ECO:0000313" key="3">
    <source>
        <dbReference type="Proteomes" id="UP000324222"/>
    </source>
</evidence>
<evidence type="ECO:0000256" key="1">
    <source>
        <dbReference type="SAM" id="MobiDB-lite"/>
    </source>
</evidence>
<feature type="region of interest" description="Disordered" evidence="1">
    <location>
        <begin position="96"/>
        <end position="115"/>
    </location>
</feature>
<proteinExistence type="predicted"/>
<reference evidence="2 3" key="1">
    <citation type="submission" date="2019-05" db="EMBL/GenBank/DDBJ databases">
        <title>Another draft genome of Portunus trituberculatus and its Hox gene families provides insights of decapod evolution.</title>
        <authorList>
            <person name="Jeong J.-H."/>
            <person name="Song I."/>
            <person name="Kim S."/>
            <person name="Choi T."/>
            <person name="Kim D."/>
            <person name="Ryu S."/>
            <person name="Kim W."/>
        </authorList>
    </citation>
    <scope>NUCLEOTIDE SEQUENCE [LARGE SCALE GENOMIC DNA]</scope>
    <source>
        <tissue evidence="2">Muscle</tissue>
    </source>
</reference>
<protein>
    <submittedName>
        <fullName evidence="2">Uncharacterized protein</fullName>
    </submittedName>
</protein>
<keyword evidence="3" id="KW-1185">Reference proteome</keyword>
<evidence type="ECO:0000313" key="2">
    <source>
        <dbReference type="EMBL" id="MPC82638.1"/>
    </source>
</evidence>
<comment type="caution">
    <text evidence="2">The sequence shown here is derived from an EMBL/GenBank/DDBJ whole genome shotgun (WGS) entry which is preliminary data.</text>
</comment>
<organism evidence="2 3">
    <name type="scientific">Portunus trituberculatus</name>
    <name type="common">Swimming crab</name>
    <name type="synonym">Neptunus trituberculatus</name>
    <dbReference type="NCBI Taxonomy" id="210409"/>
    <lineage>
        <taxon>Eukaryota</taxon>
        <taxon>Metazoa</taxon>
        <taxon>Ecdysozoa</taxon>
        <taxon>Arthropoda</taxon>
        <taxon>Crustacea</taxon>
        <taxon>Multicrustacea</taxon>
        <taxon>Malacostraca</taxon>
        <taxon>Eumalacostraca</taxon>
        <taxon>Eucarida</taxon>
        <taxon>Decapoda</taxon>
        <taxon>Pleocyemata</taxon>
        <taxon>Brachyura</taxon>
        <taxon>Eubrachyura</taxon>
        <taxon>Portunoidea</taxon>
        <taxon>Portunidae</taxon>
        <taxon>Portuninae</taxon>
        <taxon>Portunus</taxon>
    </lineage>
</organism>